<protein>
    <submittedName>
        <fullName evidence="1 2">Orotidine 5'-phosphate decarboxylase</fullName>
    </submittedName>
</protein>
<reference evidence="2" key="2">
    <citation type="submission" date="2020-05" db="UniProtKB">
        <authorList>
            <consortium name="EnsemblMetazoa"/>
        </authorList>
    </citation>
    <scope>IDENTIFICATION</scope>
</reference>
<proteinExistence type="predicted"/>
<evidence type="ECO:0000313" key="3">
    <source>
        <dbReference type="Proteomes" id="UP000030765"/>
    </source>
</evidence>
<dbReference type="EnsemblMetazoa" id="ASIC009692-RA">
    <property type="protein sequence ID" value="ASIC009692-PA"/>
    <property type="gene ID" value="ASIC009692"/>
</dbReference>
<evidence type="ECO:0000313" key="2">
    <source>
        <dbReference type="EnsemblMetazoa" id="ASIC009692-PA"/>
    </source>
</evidence>
<evidence type="ECO:0000313" key="1">
    <source>
        <dbReference type="EMBL" id="KFB41849.1"/>
    </source>
</evidence>
<organism evidence="1">
    <name type="scientific">Anopheles sinensis</name>
    <name type="common">Mosquito</name>
    <dbReference type="NCBI Taxonomy" id="74873"/>
    <lineage>
        <taxon>Eukaryota</taxon>
        <taxon>Metazoa</taxon>
        <taxon>Ecdysozoa</taxon>
        <taxon>Arthropoda</taxon>
        <taxon>Hexapoda</taxon>
        <taxon>Insecta</taxon>
        <taxon>Pterygota</taxon>
        <taxon>Neoptera</taxon>
        <taxon>Endopterygota</taxon>
        <taxon>Diptera</taxon>
        <taxon>Nematocera</taxon>
        <taxon>Culicoidea</taxon>
        <taxon>Culicidae</taxon>
        <taxon>Anophelinae</taxon>
        <taxon>Anopheles</taxon>
    </lineage>
</organism>
<keyword evidence="3" id="KW-1185">Reference proteome</keyword>
<accession>A0A084VV55</accession>
<dbReference type="Proteomes" id="UP000030765">
    <property type="component" value="Unassembled WGS sequence"/>
</dbReference>
<dbReference type="VEuPathDB" id="VectorBase:ASIC009692"/>
<gene>
    <name evidence="1" type="ORF">ZHAS_00009692</name>
</gene>
<sequence length="72" mass="7945">MKKKKYSDVTTDITEGAALNGPFQTIHLGAQTVGPSVRGRGCGINCLYFLHDTLYEIEASPALLSRRLEEVY</sequence>
<reference evidence="1 3" key="1">
    <citation type="journal article" date="2014" name="BMC Genomics">
        <title>Genome sequence of Anopheles sinensis provides insight into genetics basis of mosquito competence for malaria parasites.</title>
        <authorList>
            <person name="Zhou D."/>
            <person name="Zhang D."/>
            <person name="Ding G."/>
            <person name="Shi L."/>
            <person name="Hou Q."/>
            <person name="Ye Y."/>
            <person name="Xu Y."/>
            <person name="Zhou H."/>
            <person name="Xiong C."/>
            <person name="Li S."/>
            <person name="Yu J."/>
            <person name="Hong S."/>
            <person name="Yu X."/>
            <person name="Zou P."/>
            <person name="Chen C."/>
            <person name="Chang X."/>
            <person name="Wang W."/>
            <person name="Lv Y."/>
            <person name="Sun Y."/>
            <person name="Ma L."/>
            <person name="Shen B."/>
            <person name="Zhu C."/>
        </authorList>
    </citation>
    <scope>NUCLEOTIDE SEQUENCE [LARGE SCALE GENOMIC DNA]</scope>
</reference>
<dbReference type="AlphaFoldDB" id="A0A084VV55"/>
<dbReference type="EMBL" id="KE525157">
    <property type="protein sequence ID" value="KFB41849.1"/>
    <property type="molecule type" value="Genomic_DNA"/>
</dbReference>
<dbReference type="EMBL" id="ATLV01017154">
    <property type="status" value="NOT_ANNOTATED_CDS"/>
    <property type="molecule type" value="Genomic_DNA"/>
</dbReference>
<name>A0A084VV55_ANOSI</name>